<comment type="similarity">
    <text evidence="1">Belongs to the cycloisomerase 2 family.</text>
</comment>
<evidence type="ECO:0000313" key="2">
    <source>
        <dbReference type="EMBL" id="CUR37422.1"/>
    </source>
</evidence>
<reference evidence="2" key="1">
    <citation type="submission" date="2015-10" db="EMBL/GenBank/DDBJ databases">
        <authorList>
            <person name="Gilbert D.G."/>
        </authorList>
    </citation>
    <scope>NUCLEOTIDE SEQUENCE</scope>
    <source>
        <strain evidence="2">Pg-3b</strain>
    </source>
</reference>
<sequence length="382" mass="42878">MEDKFLLGGYTADSYTNGKHNNSEGIYTATLDTEKGEITAIEPVVKLENPAFFNYSIKDHKIAVVMTKDDKTGGVGIIDVDPHTGKGQLISESMLDQSVKGSYEAYNYFDHLYYWNDLKYTVPSYVYLDDKRKMVFAANYNTNAIHTWKLDDNYQFIESHRYPIEGRGPKAVQDAAHIHFTRLLPDGRLIVCALGADRLFVYDVNDDASLTKVFEYEVEPGFGPRQLAFNENTNNYIYVLNEVGSRTAVVKYDPKTGHLSRIASYSNIPEGYAGHNQSAGIRVSADGKFVYSSNRGHNSIAVYRVIDGGKHLEKIQTIKTNGVSPRDFDLSKNGDFLLCANQMSHELILFKRDPQTGYLSVAQEGIKHDACVRVLEATDFLA</sequence>
<organism evidence="2">
    <name type="scientific">Limosilactobacillus reuteri</name>
    <name type="common">Lactobacillus reuteri</name>
    <dbReference type="NCBI Taxonomy" id="1598"/>
    <lineage>
        <taxon>Bacteria</taxon>
        <taxon>Bacillati</taxon>
        <taxon>Bacillota</taxon>
        <taxon>Bacilli</taxon>
        <taxon>Lactobacillales</taxon>
        <taxon>Lactobacillaceae</taxon>
        <taxon>Limosilactobacillus</taxon>
    </lineage>
</organism>
<proteinExistence type="inferred from homology"/>
<dbReference type="EMBL" id="LN887267">
    <property type="protein sequence ID" value="CUR37422.1"/>
    <property type="molecule type" value="Genomic_DNA"/>
</dbReference>
<dbReference type="SUPFAM" id="SSF51004">
    <property type="entry name" value="C-terminal (heme d1) domain of cytochrome cd1-nitrite reductase"/>
    <property type="match status" value="1"/>
</dbReference>
<accession>A0A0U5JN04</accession>
<dbReference type="InterPro" id="IPR050282">
    <property type="entry name" value="Cycloisomerase_2"/>
</dbReference>
<keyword evidence="2" id="KW-0378">Hydrolase</keyword>
<dbReference type="InterPro" id="IPR019405">
    <property type="entry name" value="Lactonase_7-beta_prop"/>
</dbReference>
<gene>
    <name evidence="2" type="ORF">LRLP16767_LRPG3B_01219</name>
</gene>
<evidence type="ECO:0000256" key="1">
    <source>
        <dbReference type="ARBA" id="ARBA00005564"/>
    </source>
</evidence>
<dbReference type="RefSeq" id="WP_085720189.1">
    <property type="nucleotide sequence ID" value="NZ_JACJKI010000005.1"/>
</dbReference>
<dbReference type="EC" id="3.1.1.31" evidence="2"/>
<protein>
    <submittedName>
        <fullName evidence="2">6-phosphogluconolactonase</fullName>
        <ecNumber evidence="2">3.1.1.31</ecNumber>
    </submittedName>
</protein>
<dbReference type="PANTHER" id="PTHR30344:SF1">
    <property type="entry name" value="6-PHOSPHOGLUCONOLACTONASE"/>
    <property type="match status" value="1"/>
</dbReference>
<dbReference type="InterPro" id="IPR015943">
    <property type="entry name" value="WD40/YVTN_repeat-like_dom_sf"/>
</dbReference>
<name>A0A0U5JN04_LIMRT</name>
<dbReference type="GO" id="GO:0005829">
    <property type="term" value="C:cytosol"/>
    <property type="evidence" value="ECO:0007669"/>
    <property type="project" value="TreeGrafter"/>
</dbReference>
<dbReference type="Pfam" id="PF10282">
    <property type="entry name" value="Lactonase"/>
    <property type="match status" value="2"/>
</dbReference>
<dbReference type="InterPro" id="IPR011048">
    <property type="entry name" value="Haem_d1_sf"/>
</dbReference>
<dbReference type="PANTHER" id="PTHR30344">
    <property type="entry name" value="6-PHOSPHOGLUCONOLACTONASE-RELATED"/>
    <property type="match status" value="1"/>
</dbReference>
<dbReference type="AlphaFoldDB" id="A0A0U5JN04"/>
<dbReference type="GO" id="GO:0017057">
    <property type="term" value="F:6-phosphogluconolactonase activity"/>
    <property type="evidence" value="ECO:0007669"/>
    <property type="project" value="UniProtKB-EC"/>
</dbReference>
<dbReference type="Gene3D" id="2.130.10.10">
    <property type="entry name" value="YVTN repeat-like/Quinoprotein amine dehydrogenase"/>
    <property type="match status" value="1"/>
</dbReference>